<dbReference type="AlphaFoldDB" id="A0A7E4W447"/>
<evidence type="ECO:0000313" key="7">
    <source>
        <dbReference type="Proteomes" id="UP000492821"/>
    </source>
</evidence>
<dbReference type="InterPro" id="IPR029058">
    <property type="entry name" value="AB_hydrolase_fold"/>
</dbReference>
<feature type="chain" id="PRO_5028987465" evidence="6">
    <location>
        <begin position="21"/>
        <end position="473"/>
    </location>
</feature>
<evidence type="ECO:0000313" key="8">
    <source>
        <dbReference type="WBParaSite" id="Pan_g728.t1"/>
    </source>
</evidence>
<reference evidence="8" key="2">
    <citation type="submission" date="2020-10" db="UniProtKB">
        <authorList>
            <consortium name="WormBaseParasite"/>
        </authorList>
    </citation>
    <scope>IDENTIFICATION</scope>
</reference>
<protein>
    <submittedName>
        <fullName evidence="8">Serine protease K12H4.7</fullName>
    </submittedName>
</protein>
<feature type="signal peptide" evidence="6">
    <location>
        <begin position="1"/>
        <end position="20"/>
    </location>
</feature>
<reference evidence="7" key="1">
    <citation type="journal article" date="2013" name="Genetics">
        <title>The draft genome and transcriptome of Panagrellus redivivus are shaped by the harsh demands of a free-living lifestyle.</title>
        <authorList>
            <person name="Srinivasan J."/>
            <person name="Dillman A.R."/>
            <person name="Macchietto M.G."/>
            <person name="Heikkinen L."/>
            <person name="Lakso M."/>
            <person name="Fracchia K.M."/>
            <person name="Antoshechkin I."/>
            <person name="Mortazavi A."/>
            <person name="Wong G."/>
            <person name="Sternberg P.W."/>
        </authorList>
    </citation>
    <scope>NUCLEOTIDE SEQUENCE [LARGE SCALE GENOMIC DNA]</scope>
    <source>
        <strain evidence="7">MT8872</strain>
    </source>
</reference>
<name>A0A7E4W447_PANRE</name>
<sequence length="473" mass="53246">MSRFLLAVEILSIFVPLVSTFFTPRLSFGLDHIRLTSQEANEINDTLLTFDQKVDHFDPNNKDTYLQRYGVNVTFYKPGGPAFILIGHEVTILQRWTHTDRSYWIALAKEAGAIIFTLEHRFFGYSWPKPDLSPESLKFHTSRQALADLNAFILAQNVAFDLNNPKWITFGGSYGGSLSAWAREKYPDTIYAAVASSAPIEAVVDFSAYLEVVSDTFYNFDKNCAQRLHQGFLAVQSELQTPEGQEKLKRIFGYHSNLEGPEAQSDLFGSILNPIMLFIQYGEGGRGHATKLTKICELESADEKNPLEGLANVVAFLTKRKLLLRAKAIEPNNGRTWLWQTCNEFGFYITTNSKKVVDNFVPDVIPVNYSVDNCKNVFKDVFNNATVYANVDSTNAYYHGRKKYSGTRVLFVNGKNDPWHALSILEPREGVDAIVVEGAGHCADMLSDNENDIPAITAARKQIHAIVMKWVKE</sequence>
<dbReference type="GO" id="GO:0070008">
    <property type="term" value="F:serine-type exopeptidase activity"/>
    <property type="evidence" value="ECO:0007669"/>
    <property type="project" value="InterPro"/>
</dbReference>
<dbReference type="GO" id="GO:0006508">
    <property type="term" value="P:proteolysis"/>
    <property type="evidence" value="ECO:0007669"/>
    <property type="project" value="UniProtKB-KW"/>
</dbReference>
<dbReference type="InterPro" id="IPR042269">
    <property type="entry name" value="Ser_carbopepase_S28_SKS"/>
</dbReference>
<evidence type="ECO:0000256" key="5">
    <source>
        <dbReference type="ARBA" id="ARBA00023180"/>
    </source>
</evidence>
<keyword evidence="5" id="KW-0325">Glycoprotein</keyword>
<dbReference type="Gene3D" id="3.40.50.1820">
    <property type="entry name" value="alpha/beta hydrolase"/>
    <property type="match status" value="1"/>
</dbReference>
<comment type="similarity">
    <text evidence="1">Belongs to the peptidase S28 family.</text>
</comment>
<evidence type="ECO:0000256" key="4">
    <source>
        <dbReference type="ARBA" id="ARBA00022801"/>
    </source>
</evidence>
<dbReference type="Pfam" id="PF05577">
    <property type="entry name" value="Peptidase_S28"/>
    <property type="match status" value="1"/>
</dbReference>
<dbReference type="WBParaSite" id="Pan_g728.t1">
    <property type="protein sequence ID" value="Pan_g728.t1"/>
    <property type="gene ID" value="Pan_g728"/>
</dbReference>
<evidence type="ECO:0000256" key="1">
    <source>
        <dbReference type="ARBA" id="ARBA00011079"/>
    </source>
</evidence>
<dbReference type="InterPro" id="IPR008758">
    <property type="entry name" value="Peptidase_S28"/>
</dbReference>
<dbReference type="PANTHER" id="PTHR11010">
    <property type="entry name" value="PROTEASE S28 PRO-X CARBOXYPEPTIDASE-RELATED"/>
    <property type="match status" value="1"/>
</dbReference>
<dbReference type="SUPFAM" id="SSF53474">
    <property type="entry name" value="alpha/beta-Hydrolases"/>
    <property type="match status" value="1"/>
</dbReference>
<evidence type="ECO:0000256" key="6">
    <source>
        <dbReference type="SAM" id="SignalP"/>
    </source>
</evidence>
<dbReference type="Gene3D" id="1.20.120.980">
    <property type="entry name" value="Serine carboxypeptidase S28, SKS domain"/>
    <property type="match status" value="1"/>
</dbReference>
<organism evidence="7 8">
    <name type="scientific">Panagrellus redivivus</name>
    <name type="common">Microworm</name>
    <dbReference type="NCBI Taxonomy" id="6233"/>
    <lineage>
        <taxon>Eukaryota</taxon>
        <taxon>Metazoa</taxon>
        <taxon>Ecdysozoa</taxon>
        <taxon>Nematoda</taxon>
        <taxon>Chromadorea</taxon>
        <taxon>Rhabditida</taxon>
        <taxon>Tylenchina</taxon>
        <taxon>Panagrolaimomorpha</taxon>
        <taxon>Panagrolaimoidea</taxon>
        <taxon>Panagrolaimidae</taxon>
        <taxon>Panagrellus</taxon>
    </lineage>
</organism>
<keyword evidence="3 6" id="KW-0732">Signal</keyword>
<dbReference type="GO" id="GO:0008239">
    <property type="term" value="F:dipeptidyl-peptidase activity"/>
    <property type="evidence" value="ECO:0007669"/>
    <property type="project" value="TreeGrafter"/>
</dbReference>
<evidence type="ECO:0000256" key="2">
    <source>
        <dbReference type="ARBA" id="ARBA00022670"/>
    </source>
</evidence>
<proteinExistence type="inferred from homology"/>
<keyword evidence="2" id="KW-0645">Protease</keyword>
<evidence type="ECO:0000256" key="3">
    <source>
        <dbReference type="ARBA" id="ARBA00022729"/>
    </source>
</evidence>
<accession>A0A7E4W447</accession>
<keyword evidence="4" id="KW-0378">Hydrolase</keyword>
<dbReference type="Proteomes" id="UP000492821">
    <property type="component" value="Unassembled WGS sequence"/>
</dbReference>
<keyword evidence="7" id="KW-1185">Reference proteome</keyword>
<dbReference type="PANTHER" id="PTHR11010:SF117">
    <property type="entry name" value="SERINE PROTEASE 16"/>
    <property type="match status" value="1"/>
</dbReference>